<evidence type="ECO:0000256" key="5">
    <source>
        <dbReference type="ARBA" id="ARBA00022764"/>
    </source>
</evidence>
<evidence type="ECO:0000259" key="8">
    <source>
        <dbReference type="SMART" id="SM00858"/>
    </source>
</evidence>
<comment type="function">
    <text evidence="6 7">Involved in the assembly process of the P-ring formation. It may associate with FlgF on the rod constituting a structure essential for the P-ring assembly or may act as a modulator protein for the P-ring assembly.</text>
</comment>
<dbReference type="RefSeq" id="WP_189483000.1">
    <property type="nucleotide sequence ID" value="NZ_BMYR01000007.1"/>
</dbReference>
<keyword evidence="7" id="KW-1005">Bacterial flagellum biogenesis</keyword>
<comment type="subcellular location">
    <subcellularLocation>
        <location evidence="1 7">Periplasm</location>
    </subcellularLocation>
</comment>
<keyword evidence="10" id="KW-1185">Reference proteome</keyword>
<proteinExistence type="inferred from homology"/>
<dbReference type="CDD" id="cd11614">
    <property type="entry name" value="SAF_CpaB_FlgA_like"/>
    <property type="match status" value="1"/>
</dbReference>
<evidence type="ECO:0000313" key="9">
    <source>
        <dbReference type="EMBL" id="GGW63601.1"/>
    </source>
</evidence>
<protein>
    <recommendedName>
        <fullName evidence="3 7">Flagella basal body P-ring formation protein FlgA</fullName>
    </recommendedName>
</protein>
<feature type="domain" description="SAF" evidence="8">
    <location>
        <begin position="119"/>
        <end position="181"/>
    </location>
</feature>
<sequence length="241" mass="26596">MKKYENIILFSGLLFAALTLTAANAHAVPVATSSQLYTAEELTHLAKTWLEIELNNSDDPDTEIQITPLDHRIGQKECDTALTFSLPSNSNTRQTTVQISCLSPTSWQLFLPVRMTQWLELLVIQQNITPGTVITADMLSTQRRERRLVRGNFVQDPTTIIGSKNKRSFSVGQIINLNDLCLVCRGDIVTIQINHSGLSVSATGIAQQDGTFGDVVTVKNQQSGRNVQTEVVGVNQVKVKF</sequence>
<keyword evidence="4 7" id="KW-0732">Signal</keyword>
<dbReference type="SMART" id="SM00858">
    <property type="entry name" value="SAF"/>
    <property type="match status" value="1"/>
</dbReference>
<keyword evidence="5 7" id="KW-0574">Periplasm</keyword>
<comment type="caution">
    <text evidence="9">The sequence shown here is derived from an EMBL/GenBank/DDBJ whole genome shotgun (WGS) entry which is preliminary data.</text>
</comment>
<evidence type="ECO:0000256" key="6">
    <source>
        <dbReference type="ARBA" id="ARBA00025643"/>
    </source>
</evidence>
<organism evidence="9 10">
    <name type="scientific">Alishewanella tabrizica</name>
    <dbReference type="NCBI Taxonomy" id="671278"/>
    <lineage>
        <taxon>Bacteria</taxon>
        <taxon>Pseudomonadati</taxon>
        <taxon>Pseudomonadota</taxon>
        <taxon>Gammaproteobacteria</taxon>
        <taxon>Alteromonadales</taxon>
        <taxon>Alteromonadaceae</taxon>
        <taxon>Alishewanella</taxon>
    </lineage>
</organism>
<comment type="similarity">
    <text evidence="2 7">Belongs to the FlgA family.</text>
</comment>
<dbReference type="InterPro" id="IPR013974">
    <property type="entry name" value="SAF"/>
</dbReference>
<evidence type="ECO:0000256" key="1">
    <source>
        <dbReference type="ARBA" id="ARBA00004418"/>
    </source>
</evidence>
<dbReference type="PANTHER" id="PTHR36307:SF1">
    <property type="entry name" value="FLAGELLA BASAL BODY P-RING FORMATION PROTEIN FLGA"/>
    <property type="match status" value="1"/>
</dbReference>
<gene>
    <name evidence="9" type="ORF">GCM10008111_19590</name>
</gene>
<accession>A0ABQ2WPG7</accession>
<dbReference type="PANTHER" id="PTHR36307">
    <property type="entry name" value="FLAGELLA BASAL BODY P-RING FORMATION PROTEIN FLGA"/>
    <property type="match status" value="1"/>
</dbReference>
<dbReference type="Gene3D" id="3.90.1210.10">
    <property type="entry name" value="Antifreeze-like/N-acetylneuraminic acid synthase C-terminal domain"/>
    <property type="match status" value="1"/>
</dbReference>
<dbReference type="InterPro" id="IPR017585">
    <property type="entry name" value="SAF_FlgA"/>
</dbReference>
<evidence type="ECO:0000256" key="7">
    <source>
        <dbReference type="RuleBase" id="RU362063"/>
    </source>
</evidence>
<name>A0ABQ2WPG7_9ALTE</name>
<dbReference type="NCBIfam" id="TIGR03170">
    <property type="entry name" value="flgA_cterm"/>
    <property type="match status" value="1"/>
</dbReference>
<dbReference type="Pfam" id="PF13144">
    <property type="entry name" value="ChapFlgA"/>
    <property type="match status" value="1"/>
</dbReference>
<dbReference type="Gene3D" id="2.30.30.760">
    <property type="match status" value="1"/>
</dbReference>
<evidence type="ECO:0000256" key="3">
    <source>
        <dbReference type="ARBA" id="ARBA00014754"/>
    </source>
</evidence>
<evidence type="ECO:0000313" key="10">
    <source>
        <dbReference type="Proteomes" id="UP000634667"/>
    </source>
</evidence>
<dbReference type="Proteomes" id="UP000634667">
    <property type="component" value="Unassembled WGS sequence"/>
</dbReference>
<dbReference type="EMBL" id="BMYR01000007">
    <property type="protein sequence ID" value="GGW63601.1"/>
    <property type="molecule type" value="Genomic_DNA"/>
</dbReference>
<evidence type="ECO:0000256" key="2">
    <source>
        <dbReference type="ARBA" id="ARBA00010474"/>
    </source>
</evidence>
<dbReference type="InterPro" id="IPR039246">
    <property type="entry name" value="Flagellar_FlgA"/>
</dbReference>
<feature type="signal peptide" evidence="7">
    <location>
        <begin position="1"/>
        <end position="27"/>
    </location>
</feature>
<reference evidence="10" key="1">
    <citation type="journal article" date="2019" name="Int. J. Syst. Evol. Microbiol.">
        <title>The Global Catalogue of Microorganisms (GCM) 10K type strain sequencing project: providing services to taxonomists for standard genome sequencing and annotation.</title>
        <authorList>
            <consortium name="The Broad Institute Genomics Platform"/>
            <consortium name="The Broad Institute Genome Sequencing Center for Infectious Disease"/>
            <person name="Wu L."/>
            <person name="Ma J."/>
        </authorList>
    </citation>
    <scope>NUCLEOTIDE SEQUENCE [LARGE SCALE GENOMIC DNA]</scope>
    <source>
        <strain evidence="10">KCTC 23723</strain>
    </source>
</reference>
<evidence type="ECO:0000256" key="4">
    <source>
        <dbReference type="ARBA" id="ARBA00022729"/>
    </source>
</evidence>
<feature type="chain" id="PRO_5044976300" description="Flagella basal body P-ring formation protein FlgA" evidence="7">
    <location>
        <begin position="28"/>
        <end position="241"/>
    </location>
</feature>